<dbReference type="PANTHER" id="PTHR42861">
    <property type="entry name" value="CALCIUM-TRANSPORTING ATPASE"/>
    <property type="match status" value="1"/>
</dbReference>
<evidence type="ECO:0000256" key="4">
    <source>
        <dbReference type="ARBA" id="ARBA00022723"/>
    </source>
</evidence>
<keyword evidence="8" id="KW-1133">Transmembrane helix</keyword>
<dbReference type="InterPro" id="IPR023214">
    <property type="entry name" value="HAD_sf"/>
</dbReference>
<evidence type="ECO:0000256" key="1">
    <source>
        <dbReference type="ARBA" id="ARBA00004141"/>
    </source>
</evidence>
<keyword evidence="5" id="KW-0547">Nucleotide-binding</keyword>
<dbReference type="GO" id="GO:0046872">
    <property type="term" value="F:metal ion binding"/>
    <property type="evidence" value="ECO:0007669"/>
    <property type="project" value="UniProtKB-KW"/>
</dbReference>
<dbReference type="GO" id="GO:0005524">
    <property type="term" value="F:ATP binding"/>
    <property type="evidence" value="ECO:0007669"/>
    <property type="project" value="UniProtKB-KW"/>
</dbReference>
<dbReference type="GO" id="GO:0016020">
    <property type="term" value="C:membrane"/>
    <property type="evidence" value="ECO:0007669"/>
    <property type="project" value="UniProtKB-SubCell"/>
</dbReference>
<dbReference type="FunFam" id="3.40.50.1000:FF:000211">
    <property type="entry name" value="Plasma membrane ATPase"/>
    <property type="match status" value="1"/>
</dbReference>
<protein>
    <recommendedName>
        <fullName evidence="12">ATPase, P-type, K/Mg/Cd/Cu/Zn/Na/Ca/Na/H-transporter</fullName>
    </recommendedName>
</protein>
<evidence type="ECO:0000256" key="2">
    <source>
        <dbReference type="ARBA" id="ARBA00022553"/>
    </source>
</evidence>
<dbReference type="GO" id="GO:0016887">
    <property type="term" value="F:ATP hydrolysis activity"/>
    <property type="evidence" value="ECO:0007669"/>
    <property type="project" value="InterPro"/>
</dbReference>
<comment type="caution">
    <text evidence="10">The sequence shown here is derived from an EMBL/GenBank/DDBJ whole genome shotgun (WGS) entry which is preliminary data.</text>
</comment>
<keyword evidence="4" id="KW-0479">Metal-binding</keyword>
<reference evidence="10 11" key="1">
    <citation type="journal article" date="2016" name="Front. Microbiol.">
        <title>Single-Cell (Meta-)Genomics of a Dimorphic Candidatus Thiomargarita nelsonii Reveals Genomic Plasticity.</title>
        <authorList>
            <person name="Flood B.E."/>
            <person name="Fliss P."/>
            <person name="Jones D.S."/>
            <person name="Dick G.J."/>
            <person name="Jain S."/>
            <person name="Kaster A.K."/>
            <person name="Winkel M."/>
            <person name="Mussmann M."/>
            <person name="Bailey J."/>
        </authorList>
    </citation>
    <scope>NUCLEOTIDE SEQUENCE [LARGE SCALE GENOMIC DNA]</scope>
    <source>
        <strain evidence="10">Hydrate Ridge</strain>
    </source>
</reference>
<dbReference type="SUPFAM" id="SSF56784">
    <property type="entry name" value="HAD-like"/>
    <property type="match status" value="1"/>
</dbReference>
<dbReference type="AlphaFoldDB" id="A0A4E0QLB3"/>
<accession>A0A4E0QLB3</accession>
<evidence type="ECO:0000256" key="3">
    <source>
        <dbReference type="ARBA" id="ARBA00022692"/>
    </source>
</evidence>
<evidence type="ECO:0000256" key="8">
    <source>
        <dbReference type="ARBA" id="ARBA00022989"/>
    </source>
</evidence>
<keyword evidence="3" id="KW-0812">Transmembrane</keyword>
<dbReference type="PRINTS" id="PR00120">
    <property type="entry name" value="HATPASE"/>
</dbReference>
<evidence type="ECO:0000313" key="10">
    <source>
        <dbReference type="EMBL" id="TGO02109.1"/>
    </source>
</evidence>
<evidence type="ECO:0000256" key="6">
    <source>
        <dbReference type="ARBA" id="ARBA00022840"/>
    </source>
</evidence>
<dbReference type="Gene3D" id="1.20.1110.10">
    <property type="entry name" value="Calcium-transporting ATPase, transmembrane domain"/>
    <property type="match status" value="1"/>
</dbReference>
<evidence type="ECO:0000313" key="11">
    <source>
        <dbReference type="Proteomes" id="UP000030428"/>
    </source>
</evidence>
<evidence type="ECO:0000256" key="7">
    <source>
        <dbReference type="ARBA" id="ARBA00022842"/>
    </source>
</evidence>
<organism evidence="10 11">
    <name type="scientific">Candidatus Thiomargarita nelsonii</name>
    <dbReference type="NCBI Taxonomy" id="1003181"/>
    <lineage>
        <taxon>Bacteria</taxon>
        <taxon>Pseudomonadati</taxon>
        <taxon>Pseudomonadota</taxon>
        <taxon>Gammaproteobacteria</taxon>
        <taxon>Thiotrichales</taxon>
        <taxon>Thiotrichaceae</taxon>
        <taxon>Thiomargarita</taxon>
    </lineage>
</organism>
<dbReference type="InterPro" id="IPR001757">
    <property type="entry name" value="P_typ_ATPase"/>
</dbReference>
<dbReference type="EMBL" id="JSZA02000222">
    <property type="protein sequence ID" value="TGO02109.1"/>
    <property type="molecule type" value="Genomic_DNA"/>
</dbReference>
<keyword evidence="6" id="KW-0067">ATP-binding</keyword>
<evidence type="ECO:0000256" key="9">
    <source>
        <dbReference type="ARBA" id="ARBA00023136"/>
    </source>
</evidence>
<gene>
    <name evidence="10" type="ORF">PN36_30350</name>
</gene>
<dbReference type="InterPro" id="IPR036412">
    <property type="entry name" value="HAD-like_sf"/>
</dbReference>
<comment type="subcellular location">
    <subcellularLocation>
        <location evidence="1">Membrane</location>
        <topology evidence="1">Multi-pass membrane protein</topology>
    </subcellularLocation>
</comment>
<keyword evidence="7" id="KW-0460">Magnesium</keyword>
<evidence type="ECO:0000256" key="5">
    <source>
        <dbReference type="ARBA" id="ARBA00022741"/>
    </source>
</evidence>
<keyword evidence="11" id="KW-1185">Reference proteome</keyword>
<dbReference type="PRINTS" id="PR00119">
    <property type="entry name" value="CATATPASE"/>
</dbReference>
<keyword evidence="9" id="KW-0472">Membrane</keyword>
<dbReference type="Proteomes" id="UP000030428">
    <property type="component" value="Unassembled WGS sequence"/>
</dbReference>
<sequence>MELIESVDIFAQVVPEDKYRIVDTLQKGGHIVGMTGDGVNDAPALKKADCGFAVSNATDAARAAADIILTAPGLSVINDAIKQARITFERMKSYSIYRIAETIRIISY</sequence>
<dbReference type="Pfam" id="PF08282">
    <property type="entry name" value="Hydrolase_3"/>
    <property type="match status" value="1"/>
</dbReference>
<dbReference type="NCBIfam" id="TIGR01494">
    <property type="entry name" value="ATPase_P-type"/>
    <property type="match status" value="1"/>
</dbReference>
<evidence type="ECO:0008006" key="12">
    <source>
        <dbReference type="Google" id="ProtNLM"/>
    </source>
</evidence>
<proteinExistence type="predicted"/>
<keyword evidence="2" id="KW-0597">Phosphoprotein</keyword>
<name>A0A4E0QLB3_9GAMM</name>
<dbReference type="Gene3D" id="3.40.50.1000">
    <property type="entry name" value="HAD superfamily/HAD-like"/>
    <property type="match status" value="1"/>
</dbReference>